<feature type="domain" description="EGF-like" evidence="6">
    <location>
        <begin position="3134"/>
        <end position="3178"/>
    </location>
</feature>
<dbReference type="PANTHER" id="PTHR24039:SF58">
    <property type="entry name" value="EGF-LIKE DOMAIN-CONTAINING PROTEIN"/>
    <property type="match status" value="1"/>
</dbReference>
<evidence type="ECO:0000256" key="1">
    <source>
        <dbReference type="ARBA" id="ARBA00022536"/>
    </source>
</evidence>
<dbReference type="InterPro" id="IPR049883">
    <property type="entry name" value="NOTCH1_EGF-like"/>
</dbReference>
<dbReference type="SUPFAM" id="SSF57184">
    <property type="entry name" value="Growth factor receptor domain"/>
    <property type="match status" value="10"/>
</dbReference>
<evidence type="ECO:0000256" key="3">
    <source>
        <dbReference type="ARBA" id="ARBA00022737"/>
    </source>
</evidence>
<keyword evidence="2" id="KW-0732">Signal</keyword>
<dbReference type="InterPro" id="IPR000742">
    <property type="entry name" value="EGF"/>
</dbReference>
<evidence type="ECO:0000313" key="7">
    <source>
        <dbReference type="EMBL" id="CAG5104030.1"/>
    </source>
</evidence>
<feature type="domain" description="EGF-like" evidence="6">
    <location>
        <begin position="2473"/>
        <end position="2512"/>
    </location>
</feature>
<dbReference type="InterPro" id="IPR001881">
    <property type="entry name" value="EGF-like_Ca-bd_dom"/>
</dbReference>
<dbReference type="PROSITE" id="PS01186">
    <property type="entry name" value="EGF_2"/>
    <property type="match status" value="11"/>
</dbReference>
<feature type="domain" description="EGF-like" evidence="6">
    <location>
        <begin position="2926"/>
        <end position="2969"/>
    </location>
</feature>
<dbReference type="SMART" id="SM00181">
    <property type="entry name" value="EGF"/>
    <property type="match status" value="57"/>
</dbReference>
<feature type="domain" description="EGF-like" evidence="6">
    <location>
        <begin position="2813"/>
        <end position="2850"/>
    </location>
</feature>
<feature type="domain" description="EGF-like" evidence="6">
    <location>
        <begin position="2552"/>
        <end position="2594"/>
    </location>
</feature>
<dbReference type="Pfam" id="PF07645">
    <property type="entry name" value="EGF_CA"/>
    <property type="match status" value="30"/>
</dbReference>
<dbReference type="InterPro" id="IPR000152">
    <property type="entry name" value="EGF-type_Asp/Asn_hydroxyl_site"/>
</dbReference>
<dbReference type="EMBL" id="OU015566">
    <property type="protein sequence ID" value="CAG5104030.1"/>
    <property type="molecule type" value="Genomic_DNA"/>
</dbReference>
<reference evidence="7 8" key="1">
    <citation type="submission" date="2021-04" db="EMBL/GenBank/DDBJ databases">
        <authorList>
            <person name="Bliznina A."/>
        </authorList>
    </citation>
    <scope>NUCLEOTIDE SEQUENCE [LARGE SCALE GENOMIC DNA]</scope>
</reference>
<dbReference type="PROSITE" id="PS00022">
    <property type="entry name" value="EGF_1"/>
    <property type="match status" value="1"/>
</dbReference>
<keyword evidence="1 5" id="KW-0245">EGF-like domain</keyword>
<feature type="domain" description="EGF-like" evidence="6">
    <location>
        <begin position="2157"/>
        <end position="2201"/>
    </location>
</feature>
<dbReference type="Gene3D" id="2.10.25.10">
    <property type="entry name" value="Laminin"/>
    <property type="match status" value="35"/>
</dbReference>
<feature type="domain" description="EGF-like" evidence="6">
    <location>
        <begin position="1578"/>
        <end position="1618"/>
    </location>
</feature>
<feature type="domain" description="EGF-like" evidence="6">
    <location>
        <begin position="2970"/>
        <end position="3010"/>
    </location>
</feature>
<dbReference type="PROSITE" id="PS00010">
    <property type="entry name" value="ASX_HYDROXYL"/>
    <property type="match status" value="18"/>
</dbReference>
<accession>A0ABN7SLS6</accession>
<feature type="domain" description="EGF-like" evidence="6">
    <location>
        <begin position="3054"/>
        <end position="3092"/>
    </location>
</feature>
<dbReference type="InterPro" id="IPR018097">
    <property type="entry name" value="EGF_Ca-bd_CS"/>
</dbReference>
<evidence type="ECO:0000256" key="5">
    <source>
        <dbReference type="PROSITE-ProRule" id="PRU00076"/>
    </source>
</evidence>
<dbReference type="PROSITE" id="PS50026">
    <property type="entry name" value="EGF_3"/>
    <property type="match status" value="24"/>
</dbReference>
<feature type="domain" description="EGF-like" evidence="6">
    <location>
        <begin position="1721"/>
        <end position="1762"/>
    </location>
</feature>
<feature type="domain" description="EGF-like" evidence="6">
    <location>
        <begin position="2686"/>
        <end position="2723"/>
    </location>
</feature>
<dbReference type="CDD" id="cd00054">
    <property type="entry name" value="EGF_CA"/>
    <property type="match status" value="11"/>
</dbReference>
<evidence type="ECO:0000256" key="4">
    <source>
        <dbReference type="ARBA" id="ARBA00023157"/>
    </source>
</evidence>
<organism evidence="7 8">
    <name type="scientific">Oikopleura dioica</name>
    <name type="common">Tunicate</name>
    <dbReference type="NCBI Taxonomy" id="34765"/>
    <lineage>
        <taxon>Eukaryota</taxon>
        <taxon>Metazoa</taxon>
        <taxon>Chordata</taxon>
        <taxon>Tunicata</taxon>
        <taxon>Appendicularia</taxon>
        <taxon>Copelata</taxon>
        <taxon>Oikopleuridae</taxon>
        <taxon>Oikopleura</taxon>
    </lineage>
</organism>
<dbReference type="InterPro" id="IPR009030">
    <property type="entry name" value="Growth_fac_rcpt_cys_sf"/>
</dbReference>
<feature type="domain" description="EGF-like" evidence="6">
    <location>
        <begin position="268"/>
        <end position="310"/>
    </location>
</feature>
<dbReference type="PROSITE" id="PS01187">
    <property type="entry name" value="EGF_CA"/>
    <property type="match status" value="16"/>
</dbReference>
<feature type="domain" description="EGF-like" evidence="6">
    <location>
        <begin position="3220"/>
        <end position="3256"/>
    </location>
</feature>
<evidence type="ECO:0000313" key="8">
    <source>
        <dbReference type="Proteomes" id="UP001158576"/>
    </source>
</evidence>
<feature type="domain" description="EGF-like" evidence="6">
    <location>
        <begin position="3093"/>
        <end position="3133"/>
    </location>
</feature>
<dbReference type="Pfam" id="PF12947">
    <property type="entry name" value="EGF_3"/>
    <property type="match status" value="8"/>
</dbReference>
<feature type="domain" description="EGF-like" evidence="6">
    <location>
        <begin position="2599"/>
        <end position="2637"/>
    </location>
</feature>
<feature type="domain" description="EGF-like" evidence="6">
    <location>
        <begin position="2287"/>
        <end position="2328"/>
    </location>
</feature>
<feature type="domain" description="EGF-like" evidence="6">
    <location>
        <begin position="2726"/>
        <end position="2764"/>
    </location>
</feature>
<feature type="domain" description="EGF-like" evidence="6">
    <location>
        <begin position="3264"/>
        <end position="3305"/>
    </location>
</feature>
<comment type="caution">
    <text evidence="5">Lacks conserved residue(s) required for the propagation of feature annotation.</text>
</comment>
<feature type="domain" description="EGF-like" evidence="6">
    <location>
        <begin position="1900"/>
        <end position="1944"/>
    </location>
</feature>
<proteinExistence type="predicted"/>
<feature type="domain" description="EGF-like" evidence="6">
    <location>
        <begin position="1945"/>
        <end position="1989"/>
    </location>
</feature>
<gene>
    <name evidence="7" type="ORF">OKIOD_LOCUS9823</name>
</gene>
<dbReference type="SMART" id="SM00179">
    <property type="entry name" value="EGF_CA"/>
    <property type="match status" value="41"/>
</dbReference>
<dbReference type="Proteomes" id="UP001158576">
    <property type="component" value="Chromosome 1"/>
</dbReference>
<dbReference type="InterPro" id="IPR024731">
    <property type="entry name" value="NELL2-like_EGF"/>
</dbReference>
<keyword evidence="8" id="KW-1185">Reference proteome</keyword>
<name>A0ABN7SLS6_OIKDI</name>
<dbReference type="Gene3D" id="2.90.20.10">
    <property type="entry name" value="Plasmodium vivax P25 domain"/>
    <property type="match status" value="1"/>
</dbReference>
<feature type="domain" description="EGF-like" evidence="6">
    <location>
        <begin position="3309"/>
        <end position="3349"/>
    </location>
</feature>
<keyword evidence="4 5" id="KW-1015">Disulfide bond</keyword>
<protein>
    <submittedName>
        <fullName evidence="7">Oidioi.mRNA.OKI2018_I69.chr1.g1058.t1.cds</fullName>
    </submittedName>
</protein>
<feature type="domain" description="EGF-like" evidence="6">
    <location>
        <begin position="2853"/>
        <end position="2886"/>
    </location>
</feature>
<dbReference type="CDD" id="cd22823">
    <property type="entry name" value="Gal_Rha_Lectin"/>
    <property type="match status" value="1"/>
</dbReference>
<evidence type="ECO:0000256" key="2">
    <source>
        <dbReference type="ARBA" id="ARBA00022729"/>
    </source>
</evidence>
<keyword evidence="3" id="KW-0677">Repeat</keyword>
<evidence type="ECO:0000259" key="6">
    <source>
        <dbReference type="PROSITE" id="PS50026"/>
    </source>
</evidence>
<dbReference type="PANTHER" id="PTHR24039">
    <property type="entry name" value="FIBRILLIN-RELATED"/>
    <property type="match status" value="1"/>
</dbReference>
<feature type="disulfide bond" evidence="5">
    <location>
        <begin position="2627"/>
        <end position="2636"/>
    </location>
</feature>
<feature type="domain" description="EGF-like" evidence="6">
    <location>
        <begin position="1532"/>
        <end position="1577"/>
    </location>
</feature>
<sequence length="3631" mass="394078">MENRLMTGNKNFGSCVPDFGLLKPGCVCPDFHTCDAVDGICSTIDDCTGPPDPLDCAKVYDESFRCWFDPNGECKENTIDYLQENCYPKECMPRLCGSFQNNPTNFNGTIPYADPRAQQICLTNNDNFKGNLTKYSEMQKRRPNNLISREWASDSTMAAQKNTRFLLTIFVSYDTTNSLIQCVNTFGSYTTVCAHGYQKANPTETDPDLIVCEDINECDAPKVLVMEEHTCYIDTSTGDEACSCLDGFDTVTNTVADPLADPYYECYDINECLSTDPNTIHKCHVSSICENTVGSYDCYCPNGYLLDDAACNATDPDRTNCECVNINECSTTLTRPDPPGNFVLGYEMHSCYLTADCTDDTSGTFTCNWDCEADFCSDPNALCSRVNLKHEDIGAGDPRYDAALENRYGQQICSCPVGYEDTSYDLDVPQTINCINIDECDRTDNICGTGTTDHDTPLCVDTDGSYYCYCPHGSEVQLDANGDPVRPIVCLVIDECSIDPPASGAHQCYTSSHCTENVSGSGNPYECTWGCNKESCNGDGTTAGTFFAPINGVWCDFDLTTGTEECKCAENGYLVVPDGTTFQFKCEDVDECTDNPSVCGSSLIDASVSGTGGTMFATTSETLVCHNTDGGYWCDCPLGFEMIHSGGSSPGNDVLGIHCIDINECSANIHSCSTENHCINTVGSYECIWECDQSIGNGEYWRECVNSECKLKVLEEGESGTESSLRPVCECDSGYRMIDLTFDPTSLDPADPCYCQNTDDTLEDYCENLVDICFKEDTGSGATCNCDFFTNTDAETASLAICVDIDECTETVAKCGTNVFTNTYDNNPLDPTICENTPGSYVCDCDDGFAATFAAGVNDRSSVVCLDINECNDNALNACPDSSLCTNKDGSFLCSCSACEDCPSTKPNSECVQKVKSSSRWETVYTHECRCKTGFKEDANGDCIDIDECLSSATSQCDMLYPSGSRTERSTIKEIVESKKLEDKSPTNDGSMCFNKKNPDIVLKCPAGTEIEITSAMFGRIDSEACCYAKKGCGSCPEEENLDLFEIMTSSCNGKEDCVFSTQALPERCSNDVKPYIDASWDCVKFEEQTRALAIPEENVEQLVYTEKCLNTVGSFKCVCDTGFYLDEATQKCIDIDECGMTSCLCKQTTVHDASTGTAQSVLSVTYVNGGEFCPANCEAYISILHQCDIGTHDPSDTSITRETCVNTIGSYTCEEEDFCEDCIFCGPNSHCSQDQSKWNRPGTCICDEGYFNPGSGCIDINECDPSSPGAPATNSCGVNDLCYNTDGSYHCFCGQLPDELEHLFKDFNDGAGCVSIDHCADNLHSCMVGHDILNEFCVTDGAYYRCTMSCGVCGAHQYCTTEVDAGTGLVVDLTCSCDDGFEPDPADATGRTCKDFDECSVSNICSENGLLCENVYGGFNCECSHDGHEISWSADGKTPTCVDIDECAGSTHSCDALTQKCVNYDSAVDTDAANQPISYYHCENIVHCDCHGRCGPLMTCETNAISMSGECNCPSGFQRKDATDDTLGCEDVNECSTNTHICTGVVGPMECYNTIGSYECRCPDGYTYNDVLNQCEDIDECDPLIDTNLCHTNGICTNTVGSYTCQCDTGFMGNGFVCIPECPVCVNSNCVYNVVNGKREPSCECWPGFEPALNDPLECVDINECNTNNGGCGSVQVDPNDPGLFLDRKCHNTIGSYSCCCPEGYRRDNTIDDKSEQCININECDEGLFVCDPNASCVDTIGSYECECATGNFAGNGKMCYEVDCEAECGAIENSHCIITDNRPACECDVGYKWEDATNSTCIDIHECEESTHTCSSIIVPASITGEPDLTMECMNTMGSYDCHCPYGYEWNGVDCDWVVIECDPLCHQTQHCLVNPAKTALECECDIGLIPNGDLCEDTNECTDGVLADPCGNNEECYNTAGSFTCICNTGYRYNSTTDECVDINECEDSIDVHDCHIRATCTNTVGSYECECPPDTTVFGNGRNCFNETELPCALECDLCGFNTMCLVNETSGFADCECLPGYEDGDALSPDAKRAQQKLDCIDVNECTDASICEEACLDVDGSYTCLDCPDSCPEDAHCGMLASGNMGCICDTGFASLGIWPTNLTCVDVNECTDNPPFTCTLPNESCVNTIGSVRCECDIGYFRNAAGDCEDVDECTDQTHLCDNNADCLNTLYDLTLNRGYECGCHAGFILSGFECIPDCSTCGVNTDCDIDAPLNSRACTCLPGYEFDPANPGNCIDINECTTGTSSCNPITEECRNCDGDYNCVCRNGYEPDGSRVCIDINECADQELHECDSHAICDNLQGSHTCTCETGWEGDGKFCHEICPPDCGTFGYCFIDPSSRQAYCKCKDGFFMENDICIDINECEDETLNNCDAIKSECVNTIGSFICECPAGYEHQAGTSDICIDINECDDQTHKCDTNADCVNTIGSYDCECSQVANRDADLIGNGDYCYCPEGYQLVNDACLDIHECNDKTHLCDSDVGICDNTIGSYTCSCPADYFGDGFKCTKICPPCAGNAFCVYDNTNEPFCECPSGTTGDPLVDCIDINECEDDTVHVCHLQSPVEICVNTYGSYTCECPQGYERNTTSWLCDDVDECDLDLHNCDANADCINTIGSWECKCNSGFHGDGCFCFPECSPTMDDSCGPNTYCTLQAGKSDVECVCQTGYKLIAGSDPVECEDIDECTDDITLCSQSLCINTIGSFHCECPEGYEFDDGQCVNVDECTITNDLCHIDADCFDTEGSFECRCTNGYIGNGFDCLPECPACSPTEVCVMDFISLPNGKSTATTRCECISGYTRNAVTGECEDIDECDTPFVCGVLAECINLSGSHMCKCPEGYVDVDGACIDVNECSYSPCDPVAICLNTGGSFTCTCPPGYTGDGTCCIPQCPICGINAECVGDTSCHCKEGYTAGDPMIECFDINECATDQHDCWLTEDECVNIPGTYICVCPDGYARNADTGICEDVDECTENIHLCHDLAECTNLDGEYSCACPPGYDGDGYFCYAKTVVATCPVVCEPSEVCVYEETIDEFVCKCASGFVDNNGVCEDVNECLESVCGDLFVCHNYFGGYVCNCPDGYVNINDVCEDYDECAKKIHNCDENAICQNLEGSFVCTCDTGYSGTGVECTKDPACGVIDLCDPSAICDDITNTNNELYECKCPPGTEGNGFTECQPSVAICEPSCLDGETCILDGTGPEGICTCADGYELINDVCVDVNECLTIGCSDNMECKNLQGSYQCLCASGSAPVQLSNGQISCGNVNECEQENMCSNNAKCIDKNPSVDGIPFECECKTGYYGTGETCCDTDECGDELDDCHENAICRNTEGSFDCFCKEGYEGNGKDCEKICPEKQRNVDGECVCKPGYYAVENSDPLECEDIDECLDETHNCDVNGICVNTDGSYICDGCVDPFFGTGYQGECCEEECGSNQACFFRECKCKPGYYKDYLTGECYPYCDPICGPNEVCRQGECYCKDKYQRNILGECEKIPCDCHDEASCETVENALGQMLSADCVCNDGFEGDGVDTCDDINECDVDPDICGADIACCNLYGTFVCVCPCGYEYVEETQACIDIDECATGNHACDEIQDCFNQDGYHECACRPEDCGVVLANKRIEMRLPCVKPEPYQP</sequence>
<feature type="domain" description="EGF-like" evidence="6">
    <location>
        <begin position="2367"/>
        <end position="2407"/>
    </location>
</feature>
<dbReference type="SUPFAM" id="SSF57196">
    <property type="entry name" value="EGF/Laminin"/>
    <property type="match status" value="12"/>
</dbReference>